<dbReference type="AlphaFoldDB" id="M2A7Z2"/>
<comment type="caution">
    <text evidence="1">The sequence shown here is derived from an EMBL/GenBank/DDBJ whole genome shotgun (WGS) entry which is preliminary data.</text>
</comment>
<proteinExistence type="predicted"/>
<sequence length="83" mass="9463">MALLWRQQQKAKAIWFSSWNTSSERGPSNAKNGINVNQTRYRKRTCNALIVVRMKVGVDQDAACCTRDLVEGMRQRKGCRFAG</sequence>
<reference evidence="1" key="2">
    <citation type="journal article" date="2013" name="Mar. Genomics">
        <title>Expression of sulfatases in Rhodopirellula baltica and the diversity of sulfatases in the genus Rhodopirellula.</title>
        <authorList>
            <person name="Wegner C.E."/>
            <person name="Richter-Heitmann T."/>
            <person name="Klindworth A."/>
            <person name="Klockow C."/>
            <person name="Richter M."/>
            <person name="Achstetter T."/>
            <person name="Glockner F.O."/>
            <person name="Harder J."/>
        </authorList>
    </citation>
    <scope>NUCLEOTIDE SEQUENCE [LARGE SCALE GENOMIC DNA]</scope>
    <source>
        <strain evidence="1">6C</strain>
    </source>
</reference>
<protein>
    <submittedName>
        <fullName evidence="1">Uncharacterized protein</fullName>
    </submittedName>
</protein>
<evidence type="ECO:0000313" key="1">
    <source>
        <dbReference type="EMBL" id="EMB17701.1"/>
    </source>
</evidence>
<dbReference type="EMBL" id="ANMO01000090">
    <property type="protein sequence ID" value="EMB17701.1"/>
    <property type="molecule type" value="Genomic_DNA"/>
</dbReference>
<reference evidence="1" key="1">
    <citation type="submission" date="2012-11" db="EMBL/GenBank/DDBJ databases">
        <title>Permanent draft genomes of Rhodopirellula europaea strain SH398 and 6C.</title>
        <authorList>
            <person name="Richter M."/>
            <person name="Richter-Heitmann T."/>
            <person name="Frank C."/>
            <person name="Harder J."/>
            <person name="Glockner F.O."/>
        </authorList>
    </citation>
    <scope>NUCLEOTIDE SEQUENCE</scope>
    <source>
        <strain evidence="1">6C</strain>
    </source>
</reference>
<gene>
    <name evidence="1" type="ORF">RE6C_01563</name>
</gene>
<organism evidence="1 2">
    <name type="scientific">Rhodopirellula europaea 6C</name>
    <dbReference type="NCBI Taxonomy" id="1263867"/>
    <lineage>
        <taxon>Bacteria</taxon>
        <taxon>Pseudomonadati</taxon>
        <taxon>Planctomycetota</taxon>
        <taxon>Planctomycetia</taxon>
        <taxon>Pirellulales</taxon>
        <taxon>Pirellulaceae</taxon>
        <taxon>Rhodopirellula</taxon>
    </lineage>
</organism>
<dbReference type="PATRIC" id="fig|1263867.3.peg.1655"/>
<name>M2A7Z2_9BACT</name>
<accession>M2A7Z2</accession>
<keyword evidence="2" id="KW-1185">Reference proteome</keyword>
<evidence type="ECO:0000313" key="2">
    <source>
        <dbReference type="Proteomes" id="UP000011529"/>
    </source>
</evidence>
<dbReference type="Proteomes" id="UP000011529">
    <property type="component" value="Unassembled WGS sequence"/>
</dbReference>